<reference evidence="2" key="1">
    <citation type="journal article" date="2019" name="Int. J. Syst. Evol. Microbiol.">
        <title>The Global Catalogue of Microorganisms (GCM) 10K type strain sequencing project: providing services to taxonomists for standard genome sequencing and annotation.</title>
        <authorList>
            <consortium name="The Broad Institute Genomics Platform"/>
            <consortium name="The Broad Institute Genome Sequencing Center for Infectious Disease"/>
            <person name="Wu L."/>
            <person name="Ma J."/>
        </authorList>
    </citation>
    <scope>NUCLEOTIDE SEQUENCE [LARGE SCALE GENOMIC DNA]</scope>
    <source>
        <strain evidence="2">KCTC 22228</strain>
    </source>
</reference>
<dbReference type="NCBIfam" id="TIGR03481">
    <property type="entry name" value="HpnM"/>
    <property type="match status" value="1"/>
</dbReference>
<evidence type="ECO:0000313" key="2">
    <source>
        <dbReference type="Proteomes" id="UP000653056"/>
    </source>
</evidence>
<protein>
    <submittedName>
        <fullName evidence="1">Toluene tolerance protein</fullName>
    </submittedName>
</protein>
<dbReference type="Proteomes" id="UP000653056">
    <property type="component" value="Unassembled WGS sequence"/>
</dbReference>
<dbReference type="InterPro" id="IPR042245">
    <property type="entry name" value="Tgt2/MlaC_sf"/>
</dbReference>
<dbReference type="EMBL" id="BMXS01000018">
    <property type="protein sequence ID" value="GGY01686.1"/>
    <property type="molecule type" value="Genomic_DNA"/>
</dbReference>
<dbReference type="PANTHER" id="PTHR36573:SF1">
    <property type="entry name" value="INTERMEMBRANE PHOSPHOLIPID TRANSPORT SYSTEM BINDING PROTEIN MLAC"/>
    <property type="match status" value="1"/>
</dbReference>
<gene>
    <name evidence="1" type="ORF">GCM10007160_32060</name>
</gene>
<proteinExistence type="predicted"/>
<dbReference type="InterPro" id="IPR008869">
    <property type="entry name" value="MlaC/ttg2D"/>
</dbReference>
<dbReference type="PANTHER" id="PTHR36573">
    <property type="entry name" value="INTERMEMBRANE PHOSPHOLIPID TRANSPORT SYSTEM BINDING PROTEIN MLAC"/>
    <property type="match status" value="1"/>
</dbReference>
<keyword evidence="2" id="KW-1185">Reference proteome</keyword>
<sequence length="189" mass="21694">MASIAPGASASTAAATTIVSDLHEALIESMKAGSEISYEERYEQLQPVIERTHHFPYIARFVLGRYASRLEREEQQQFLEVFRRLSVATYASRFDNYNGERFQHVSSREVSPGRMVVRTVLVTSKGTRVQLDYLLLRRDDRWAIVNVLADGVSDLALRRSEYAWLLQNEGFMALLEELHRQIDDLAQRS</sequence>
<dbReference type="Gene3D" id="3.10.450.710">
    <property type="entry name" value="Tgt2/MlaC"/>
    <property type="match status" value="1"/>
</dbReference>
<name>A0ABQ2Z462_9GAMM</name>
<evidence type="ECO:0000313" key="1">
    <source>
        <dbReference type="EMBL" id="GGY01686.1"/>
    </source>
</evidence>
<organism evidence="1 2">
    <name type="scientific">Litchfieldella qijiaojingensis</name>
    <dbReference type="NCBI Taxonomy" id="980347"/>
    <lineage>
        <taxon>Bacteria</taxon>
        <taxon>Pseudomonadati</taxon>
        <taxon>Pseudomonadota</taxon>
        <taxon>Gammaproteobacteria</taxon>
        <taxon>Oceanospirillales</taxon>
        <taxon>Halomonadaceae</taxon>
        <taxon>Litchfieldella</taxon>
    </lineage>
</organism>
<accession>A0ABQ2Z462</accession>
<dbReference type="Pfam" id="PF05494">
    <property type="entry name" value="MlaC"/>
    <property type="match status" value="1"/>
</dbReference>
<comment type="caution">
    <text evidence="1">The sequence shown here is derived from an EMBL/GenBank/DDBJ whole genome shotgun (WGS) entry which is preliminary data.</text>
</comment>
<dbReference type="InterPro" id="IPR017842">
    <property type="entry name" value="Hopanoid_biosyn-assoc_HpnM"/>
</dbReference>